<dbReference type="InterPro" id="IPR036390">
    <property type="entry name" value="WH_DNA-bd_sf"/>
</dbReference>
<keyword evidence="10" id="KW-1185">Reference proteome</keyword>
<name>A0AA35WM52_GEOBA</name>
<dbReference type="PANTHER" id="PTHR10763">
    <property type="entry name" value="CELL DIVISION CONTROL PROTEIN 6-RELATED"/>
    <property type="match status" value="1"/>
</dbReference>
<dbReference type="Pfam" id="PF22606">
    <property type="entry name" value="Cdc6-ORC-like_ATPase_lid"/>
    <property type="match status" value="1"/>
</dbReference>
<evidence type="ECO:0000256" key="7">
    <source>
        <dbReference type="SAM" id="MobiDB-lite"/>
    </source>
</evidence>
<dbReference type="PROSITE" id="PS51746">
    <property type="entry name" value="PPM_2"/>
    <property type="match status" value="1"/>
</dbReference>
<feature type="domain" description="PPM-type phosphatase" evidence="8">
    <location>
        <begin position="63"/>
        <end position="436"/>
    </location>
</feature>
<evidence type="ECO:0000256" key="1">
    <source>
        <dbReference type="ARBA" id="ARBA00006184"/>
    </source>
</evidence>
<evidence type="ECO:0000256" key="5">
    <source>
        <dbReference type="ARBA" id="ARBA00022912"/>
    </source>
</evidence>
<dbReference type="Pfam" id="PF13191">
    <property type="entry name" value="AAA_16"/>
    <property type="match status" value="1"/>
</dbReference>
<dbReference type="InterPro" id="IPR003593">
    <property type="entry name" value="AAA+_ATPase"/>
</dbReference>
<dbReference type="InterPro" id="IPR036457">
    <property type="entry name" value="PPM-type-like_dom_sf"/>
</dbReference>
<evidence type="ECO:0000313" key="9">
    <source>
        <dbReference type="EMBL" id="CAI8019525.1"/>
    </source>
</evidence>
<evidence type="ECO:0000313" key="10">
    <source>
        <dbReference type="Proteomes" id="UP001174909"/>
    </source>
</evidence>
<dbReference type="SUPFAM" id="SSF81606">
    <property type="entry name" value="PP2C-like"/>
    <property type="match status" value="1"/>
</dbReference>
<evidence type="ECO:0000259" key="8">
    <source>
        <dbReference type="PROSITE" id="PS51746"/>
    </source>
</evidence>
<sequence>MAMEGLESIPHISERSKNEKLPVKYECARPVFLEITQKQADAAKDHGQRLILTPSDPSRMPWSTGYAETINSGKSLYSNEDQAAMHIGSLHVPGAGPDKTVANIPYTLFCIFDGHAGTGAALTAAHTMHIHIREKLGAVKHFLALQQAEVIAEDDPGLGCITEPIPTELLVQGALEEAFAEMDDQIRRERATYSIKGGCTAIVALFLQQKLYVANAGDCRAILVANNLQDIIPLSMDFTPETDRKRLQTLAFLQPQLLGKHFGRIEFQRRLRKKDLGQKVLFRDRHMSGWSYRIVSGDDVNRVPMIIGHGKRARLMATIGTTRGFGDHDLEAPGGQWIKPFLTPIPEVRVHELSTHKYTEREVFIMASDGLWERLTNEEALECVQQTFRDFEEEKDDKSDRIYTAIAHNLVLAARIHLGLVPASEAENITMVNPQITVLGDSAACVCYVRLNQTITNLPSSLLCRDSQLKELREWVRERMDRSEAGALYVSGAPGTGKTACITHVLRDMKRICRYGGRKLLFECRPSSPTWPPSCGGAGGGGGGGRGKKKELARDRLSRHFTSSKKPILIVLDEMDQLDCRNQEVLYSLFEWSSLPHSQLLLIGIANALDLTDRILPRLTSHTHCKPRLLHFPPYTREEIATILKARVGGREEREGREEVIVDPAAIEFCARKVSSVHGDLRKALDICRRAIEMVESQSHRPTHPTSPPHPHTPPHPPTSRQATHDKTTTSTVPPPPLRVKLTHIASVISSIYSTTGAASLSRSTPHSLPLQQKLAVATLLLCVRGKSVKEVTLGRLEDAYGRVCRQWQLKTEGVAEFVGLCQVLESRGLLTIRKAKETRMTKVTLKLQESEVEQVLQDQPLLSTVLNQTRTTQ</sequence>
<dbReference type="InterPro" id="IPR036388">
    <property type="entry name" value="WH-like_DNA-bd_sf"/>
</dbReference>
<dbReference type="GO" id="GO:0006270">
    <property type="term" value="P:DNA replication initiation"/>
    <property type="evidence" value="ECO:0007669"/>
    <property type="project" value="TreeGrafter"/>
</dbReference>
<dbReference type="InterPro" id="IPR041664">
    <property type="entry name" value="AAA_16"/>
</dbReference>
<dbReference type="CDD" id="cd00143">
    <property type="entry name" value="PP2Cc"/>
    <property type="match status" value="1"/>
</dbReference>
<dbReference type="AlphaFoldDB" id="A0AA35WM52"/>
<keyword evidence="2" id="KW-0235">DNA replication</keyword>
<dbReference type="SMART" id="SM01074">
    <property type="entry name" value="Cdc6_C"/>
    <property type="match status" value="1"/>
</dbReference>
<dbReference type="GO" id="GO:0004721">
    <property type="term" value="F:phosphoprotein phosphatase activity"/>
    <property type="evidence" value="ECO:0007669"/>
    <property type="project" value="UniProtKB-KW"/>
</dbReference>
<proteinExistence type="inferred from homology"/>
<dbReference type="GO" id="GO:0046872">
    <property type="term" value="F:metal ion binding"/>
    <property type="evidence" value="ECO:0007669"/>
    <property type="project" value="UniProtKB-KW"/>
</dbReference>
<comment type="caution">
    <text evidence="9">The sequence shown here is derived from an EMBL/GenBank/DDBJ whole genome shotgun (WGS) entry which is preliminary data.</text>
</comment>
<dbReference type="InterPro" id="IPR054425">
    <property type="entry name" value="Cdc6_ORC1-like_ATPase_lid"/>
</dbReference>
<dbReference type="SMART" id="SM00332">
    <property type="entry name" value="PP2Cc"/>
    <property type="match status" value="1"/>
</dbReference>
<dbReference type="InterPro" id="IPR027417">
    <property type="entry name" value="P-loop_NTPase"/>
</dbReference>
<dbReference type="InterPro" id="IPR001932">
    <property type="entry name" value="PPM-type_phosphatase-like_dom"/>
</dbReference>
<dbReference type="Pfam" id="PF09079">
    <property type="entry name" value="WHD_Cdc6"/>
    <property type="match status" value="1"/>
</dbReference>
<dbReference type="GO" id="GO:0033314">
    <property type="term" value="P:mitotic DNA replication checkpoint signaling"/>
    <property type="evidence" value="ECO:0007669"/>
    <property type="project" value="TreeGrafter"/>
</dbReference>
<evidence type="ECO:0000256" key="4">
    <source>
        <dbReference type="ARBA" id="ARBA00022801"/>
    </source>
</evidence>
<feature type="compositionally biased region" description="Pro residues" evidence="7">
    <location>
        <begin position="705"/>
        <end position="718"/>
    </location>
</feature>
<dbReference type="InterPro" id="IPR050311">
    <property type="entry name" value="ORC1/CDC6"/>
</dbReference>
<accession>A0AA35WM52</accession>
<keyword evidence="3" id="KW-0479">Metal-binding</keyword>
<dbReference type="GO" id="GO:0003688">
    <property type="term" value="F:DNA replication origin binding"/>
    <property type="evidence" value="ECO:0007669"/>
    <property type="project" value="TreeGrafter"/>
</dbReference>
<evidence type="ECO:0000256" key="2">
    <source>
        <dbReference type="ARBA" id="ARBA00022705"/>
    </source>
</evidence>
<dbReference type="EMBL" id="CASHTH010001758">
    <property type="protein sequence ID" value="CAI8019525.1"/>
    <property type="molecule type" value="Genomic_DNA"/>
</dbReference>
<gene>
    <name evidence="9" type="ORF">GBAR_LOCUS11732</name>
</gene>
<dbReference type="Gene3D" id="3.40.50.300">
    <property type="entry name" value="P-loop containing nucleotide triphosphate hydrolases"/>
    <property type="match status" value="2"/>
</dbReference>
<dbReference type="CDD" id="cd08768">
    <property type="entry name" value="Cdc6_C"/>
    <property type="match status" value="1"/>
</dbReference>
<dbReference type="SUPFAM" id="SSF52540">
    <property type="entry name" value="P-loop containing nucleoside triphosphate hydrolases"/>
    <property type="match status" value="1"/>
</dbReference>
<keyword evidence="4 6" id="KW-0378">Hydrolase</keyword>
<dbReference type="Pfam" id="PF00481">
    <property type="entry name" value="PP2C"/>
    <property type="match status" value="2"/>
</dbReference>
<dbReference type="SMART" id="SM00382">
    <property type="entry name" value="AAA"/>
    <property type="match status" value="1"/>
</dbReference>
<evidence type="ECO:0000256" key="3">
    <source>
        <dbReference type="ARBA" id="ARBA00022723"/>
    </source>
</evidence>
<keyword evidence="5 6" id="KW-0904">Protein phosphatase</keyword>
<organism evidence="9 10">
    <name type="scientific">Geodia barretti</name>
    <name type="common">Barrett's horny sponge</name>
    <dbReference type="NCBI Taxonomy" id="519541"/>
    <lineage>
        <taxon>Eukaryota</taxon>
        <taxon>Metazoa</taxon>
        <taxon>Porifera</taxon>
        <taxon>Demospongiae</taxon>
        <taxon>Heteroscleromorpha</taxon>
        <taxon>Tetractinellida</taxon>
        <taxon>Astrophorina</taxon>
        <taxon>Geodiidae</taxon>
        <taxon>Geodia</taxon>
    </lineage>
</organism>
<dbReference type="GO" id="GO:0005634">
    <property type="term" value="C:nucleus"/>
    <property type="evidence" value="ECO:0007669"/>
    <property type="project" value="TreeGrafter"/>
</dbReference>
<comment type="similarity">
    <text evidence="1">Belongs to the CDC6/cdc18 family.</text>
</comment>
<dbReference type="PROSITE" id="PS01032">
    <property type="entry name" value="PPM_1"/>
    <property type="match status" value="1"/>
</dbReference>
<dbReference type="Proteomes" id="UP001174909">
    <property type="component" value="Unassembled WGS sequence"/>
</dbReference>
<dbReference type="SUPFAM" id="SSF46785">
    <property type="entry name" value="Winged helix' DNA-binding domain"/>
    <property type="match status" value="1"/>
</dbReference>
<dbReference type="Gene3D" id="1.10.10.10">
    <property type="entry name" value="Winged helix-like DNA-binding domain superfamily/Winged helix DNA-binding domain"/>
    <property type="match status" value="1"/>
</dbReference>
<evidence type="ECO:0000256" key="6">
    <source>
        <dbReference type="RuleBase" id="RU003465"/>
    </source>
</evidence>
<protein>
    <submittedName>
        <fullName evidence="9">Protein phosphatase 1H</fullName>
    </submittedName>
</protein>
<dbReference type="PANTHER" id="PTHR10763:SF26">
    <property type="entry name" value="CELL DIVISION CONTROL PROTEIN 6 HOMOLOG"/>
    <property type="match status" value="1"/>
</dbReference>
<dbReference type="InterPro" id="IPR015163">
    <property type="entry name" value="Cdc6_C"/>
</dbReference>
<comment type="similarity">
    <text evidence="6">Belongs to the PP2C family.</text>
</comment>
<dbReference type="Gene3D" id="3.60.40.10">
    <property type="entry name" value="PPM-type phosphatase domain"/>
    <property type="match status" value="1"/>
</dbReference>
<reference evidence="9" key="1">
    <citation type="submission" date="2023-03" db="EMBL/GenBank/DDBJ databases">
        <authorList>
            <person name="Steffen K."/>
            <person name="Cardenas P."/>
        </authorList>
    </citation>
    <scope>NUCLEOTIDE SEQUENCE</scope>
</reference>
<dbReference type="Gene3D" id="1.10.8.60">
    <property type="match status" value="1"/>
</dbReference>
<feature type="region of interest" description="Disordered" evidence="7">
    <location>
        <begin position="697"/>
        <end position="738"/>
    </location>
</feature>
<dbReference type="InterPro" id="IPR000222">
    <property type="entry name" value="PP2C_BS"/>
</dbReference>